<accession>Q2HHT3</accession>
<dbReference type="GeneID" id="4387236"/>
<feature type="domain" description="Nephrocystin 3-like N-terminal" evidence="5">
    <location>
        <begin position="359"/>
        <end position="519"/>
    </location>
</feature>
<dbReference type="VEuPathDB" id="FungiDB:CHGG_00221"/>
<dbReference type="Gene3D" id="3.40.50.1820">
    <property type="entry name" value="alpha/beta hydrolase"/>
    <property type="match status" value="1"/>
</dbReference>
<dbReference type="Pfam" id="PF24883">
    <property type="entry name" value="NPHP3_N"/>
    <property type="match status" value="1"/>
</dbReference>
<sequence>MVQVDQPRRNLFSTLLARPTTGTRSERSTSPSSLPSSSVEPKKDELKGAIGLTTIHEPPSPEETSAEIVFIHGLGGGSRKTWCYSSDPEHYWPQSWLPADKDFMGVRVHVFGYKGDWLERRESVLGIHDFGQSLIDAIRNHPGILQVDTRIILVGHSMGGCVAKKAYILARQDPATADIARRMHSMFFLATPHRGSNMAAILENMLAVRWGKKPFVTELTPNSTVLSAINDTFRHFAPELRLWSFYETLPMRGAGFISRIIVDKHSGTLGYPKEEITAMAADHRQVCKFESPADPNYKLLRNALATAIGLIRAAPGSGLGQYYPPSSPREARERLSAFLEIQDAPEEDIDSLQNLKQPGSCQWFTQRATFASWKCGASPGIFWLLGRPGAGKSVLASHVVEDLRDSKYTCSYFMFKHNRSETSTLHHCFRSLAFQMAIQDDSVKEAILQLSRDGFSWDEKDESSVWKRLFTNCISKIPSVVRHFWVLDGINECSGFNALFEKRLLSSLPPGIHLFATSRGVEGIERGVESISPTGVIKETLSDIDTLEDIRLFATAALSKLTQLESDEERQYLCEKIVERSRDSFLWTRLVLQDLAETWTKETMDDVLDATPAALFDLYSLMVKSLGRDKGNAMLAKSLLTWVVLACRPLTVEELTTAISLDTNQTLRTPAKAISELSGQLLFIDEFTNVQILHETAREFLLSSQDAGGPLSIDQTNGHTRLGSLLLKYIAGNTPKSYLGPGALATPRDHHSTTFGTTSDIAWTITTSLLDYASRFFSEHIFLGNTQDDQLVHDMFAFFQSDSLLSWIQHIATNGNLAPLIRTAMNLRAYLNTRFNHLSTPDEVTQVLQGQLTEILHIAASSWDDCVARMDFPQGRPLAVRYGEGHIAVGLSTGDIFLYHVSPLQVEQQLQHPEGVRLLEGFWHHGLLASCSAKHLVVWDIKVGTILYSFSLRSCPSAVILLGAQEILCASERCELTKWSLDTGEHESISWVNLELHVYNHTEDHNHFPESQPKPPLSRPNRAAFLNTADGTLLALGYQDVPIFIWDALEVQVLGTVGQEMIPTAGLDCMVFHPNLDISMLLVAYQPGDLCLFDYNTMEMLVRRRRTYATAIACSPDNQRVVIGNAQGAIEVFDLDLDCAAGRAMLTLVYRSSHPLDDTIRSIALSADGLRFVDIRNRQARVWAPIGLVRRSVEGVEDHDRNVVTRLTLPELPRAPDIPNSVTKLKITSPLVASNDGSVIVAGKSNGDVVLFSAVDAREILILYQHTGNSSVVCVVLVESRNLLISANDAGRVVLAETAAALSRLGSTSEPNGTLILWDRVFDGAVSSLTVNAAGDRVLVNGRCAAELWELPSGGVVRPNATTTEDTHPANALPGMSGAGSSPAGNETKLVSRYSFCHPTNLGWFILVSGDVVRIYAWADFSEMTKSQGILLARDPSQPSSGFDKTFKQQQFSAVSRSSYHLGRDFVVELFRETTLAPPRLYLWPSTALDRFSDLAVARPTVEPLLESVSPTAIAVLGIVRPARVLFLDVELWVCSVNLGHEATEAVEISGFNKRAGSTAVERKSPVQRHFFALSEWRTLSGELRCTVVIPPARIVTGVARSRDVVALAVGERVVVFHGGLQFSEDYGTIVV</sequence>
<dbReference type="SUPFAM" id="SSF52540">
    <property type="entry name" value="P-loop containing nucleoside triphosphate hydrolases"/>
    <property type="match status" value="1"/>
</dbReference>
<dbReference type="Pfam" id="PF12697">
    <property type="entry name" value="Abhydrolase_6"/>
    <property type="match status" value="1"/>
</dbReference>
<proteinExistence type="predicted"/>
<keyword evidence="1" id="KW-0677">Repeat</keyword>
<dbReference type="InParanoid" id="Q2HHT3"/>
<evidence type="ECO:0000313" key="7">
    <source>
        <dbReference type="Proteomes" id="UP000001056"/>
    </source>
</evidence>
<evidence type="ECO:0000256" key="2">
    <source>
        <dbReference type="SAM" id="MobiDB-lite"/>
    </source>
</evidence>
<feature type="domain" description="AB hydrolase-1" evidence="3">
    <location>
        <begin position="68"/>
        <end position="206"/>
    </location>
</feature>
<gene>
    <name evidence="6" type="ORF">CHGG_00221</name>
</gene>
<evidence type="ECO:0008006" key="8">
    <source>
        <dbReference type="Google" id="ProtNLM"/>
    </source>
</evidence>
<dbReference type="InterPro" id="IPR000073">
    <property type="entry name" value="AB_hydrolase_1"/>
</dbReference>
<dbReference type="InterPro" id="IPR027417">
    <property type="entry name" value="P-loop_NTPase"/>
</dbReference>
<name>Q2HHT3_CHAGB</name>
<dbReference type="InterPro" id="IPR054471">
    <property type="entry name" value="GPIID_WHD"/>
</dbReference>
<feature type="compositionally biased region" description="Low complexity" evidence="2">
    <location>
        <begin position="18"/>
        <end position="38"/>
    </location>
</feature>
<dbReference type="ESTHER" id="chagb-q2hht3">
    <property type="family name" value="PGAP1"/>
</dbReference>
<dbReference type="RefSeq" id="XP_001219442.1">
    <property type="nucleotide sequence ID" value="XM_001219441.1"/>
</dbReference>
<dbReference type="InterPro" id="IPR036322">
    <property type="entry name" value="WD40_repeat_dom_sf"/>
</dbReference>
<dbReference type="SUPFAM" id="SSF50978">
    <property type="entry name" value="WD40 repeat-like"/>
    <property type="match status" value="2"/>
</dbReference>
<dbReference type="InterPro" id="IPR056884">
    <property type="entry name" value="NPHP3-like_N"/>
</dbReference>
<dbReference type="Pfam" id="PF22939">
    <property type="entry name" value="WHD_GPIID"/>
    <property type="match status" value="1"/>
</dbReference>
<dbReference type="HOGENOM" id="CLU_001384_1_0_1"/>
<keyword evidence="7" id="KW-1185">Reference proteome</keyword>
<feature type="region of interest" description="Disordered" evidence="2">
    <location>
        <begin position="1361"/>
        <end position="1384"/>
    </location>
</feature>
<dbReference type="SUPFAM" id="SSF53474">
    <property type="entry name" value="alpha/beta-Hydrolases"/>
    <property type="match status" value="1"/>
</dbReference>
<dbReference type="PANTHER" id="PTHR10039:SF16">
    <property type="entry name" value="GPI INOSITOL-DEACYLASE"/>
    <property type="match status" value="1"/>
</dbReference>
<dbReference type="Gene3D" id="3.40.50.300">
    <property type="entry name" value="P-loop containing nucleotide triphosphate hydrolases"/>
    <property type="match status" value="1"/>
</dbReference>
<evidence type="ECO:0000256" key="1">
    <source>
        <dbReference type="ARBA" id="ARBA00022737"/>
    </source>
</evidence>
<organism evidence="6 7">
    <name type="scientific">Chaetomium globosum (strain ATCC 6205 / CBS 148.51 / DSM 1962 / NBRC 6347 / NRRL 1970)</name>
    <name type="common">Soil fungus</name>
    <dbReference type="NCBI Taxonomy" id="306901"/>
    <lineage>
        <taxon>Eukaryota</taxon>
        <taxon>Fungi</taxon>
        <taxon>Dikarya</taxon>
        <taxon>Ascomycota</taxon>
        <taxon>Pezizomycotina</taxon>
        <taxon>Sordariomycetes</taxon>
        <taxon>Sordariomycetidae</taxon>
        <taxon>Sordariales</taxon>
        <taxon>Chaetomiaceae</taxon>
        <taxon>Chaetomium</taxon>
    </lineage>
</organism>
<evidence type="ECO:0000259" key="5">
    <source>
        <dbReference type="Pfam" id="PF24883"/>
    </source>
</evidence>
<evidence type="ECO:0000259" key="3">
    <source>
        <dbReference type="Pfam" id="PF12697"/>
    </source>
</evidence>
<dbReference type="PANTHER" id="PTHR10039">
    <property type="entry name" value="AMELOGENIN"/>
    <property type="match status" value="1"/>
</dbReference>
<feature type="compositionally biased region" description="Low complexity" evidence="2">
    <location>
        <begin position="1374"/>
        <end position="1384"/>
    </location>
</feature>
<dbReference type="Proteomes" id="UP000001056">
    <property type="component" value="Unassembled WGS sequence"/>
</dbReference>
<feature type="domain" description="GPI inositol-deacylase winged helix" evidence="4">
    <location>
        <begin position="634"/>
        <end position="704"/>
    </location>
</feature>
<dbReference type="EMBL" id="CH408029">
    <property type="protein sequence ID" value="EAQ91986.1"/>
    <property type="molecule type" value="Genomic_DNA"/>
</dbReference>
<dbReference type="Gene3D" id="2.130.10.10">
    <property type="entry name" value="YVTN repeat-like/Quinoprotein amine dehydrogenase"/>
    <property type="match status" value="2"/>
</dbReference>
<feature type="region of interest" description="Disordered" evidence="2">
    <location>
        <begin position="1"/>
        <end position="43"/>
    </location>
</feature>
<protein>
    <recommendedName>
        <fullName evidence="8">GPI inositol-deacylase</fullName>
    </recommendedName>
</protein>
<dbReference type="InterPro" id="IPR029058">
    <property type="entry name" value="AB_hydrolase_fold"/>
</dbReference>
<dbReference type="OMA" id="GTWDDCL"/>
<dbReference type="OrthoDB" id="194358at2759"/>
<dbReference type="eggNOG" id="KOG2029">
    <property type="taxonomic scope" value="Eukaryota"/>
</dbReference>
<evidence type="ECO:0000259" key="4">
    <source>
        <dbReference type="Pfam" id="PF22939"/>
    </source>
</evidence>
<evidence type="ECO:0000313" key="6">
    <source>
        <dbReference type="EMBL" id="EAQ91986.1"/>
    </source>
</evidence>
<dbReference type="InterPro" id="IPR015943">
    <property type="entry name" value="WD40/YVTN_repeat-like_dom_sf"/>
</dbReference>
<reference evidence="7" key="1">
    <citation type="journal article" date="2015" name="Genome Announc.">
        <title>Draft genome sequence of the cellulolytic fungus Chaetomium globosum.</title>
        <authorList>
            <person name="Cuomo C.A."/>
            <person name="Untereiner W.A."/>
            <person name="Ma L.-J."/>
            <person name="Grabherr M."/>
            <person name="Birren B.W."/>
        </authorList>
    </citation>
    <scope>NUCLEOTIDE SEQUENCE [LARGE SCALE GENOMIC DNA]</scope>
    <source>
        <strain evidence="7">ATCC 6205 / CBS 148.51 / DSM 1962 / NBRC 6347 / NRRL 1970</strain>
    </source>
</reference>